<evidence type="ECO:0000259" key="2">
    <source>
        <dbReference type="Pfam" id="PF06850"/>
    </source>
</evidence>
<dbReference type="Pfam" id="PF06850">
    <property type="entry name" value="PHB_depo_C"/>
    <property type="match status" value="1"/>
</dbReference>
<gene>
    <name evidence="3" type="ORF">AADG42_10235</name>
</gene>
<reference evidence="3 4" key="1">
    <citation type="submission" date="2024-04" db="EMBL/GenBank/DDBJ databases">
        <title>Isolation of an actinomycete strain from pig manure.</title>
        <authorList>
            <person name="Gong T."/>
            <person name="Yu Z."/>
            <person name="An M."/>
            <person name="Wei C."/>
            <person name="Yang W."/>
            <person name="Liu L."/>
        </authorList>
    </citation>
    <scope>NUCLEOTIDE SEQUENCE [LARGE SCALE GENOMIC DNA]</scope>
    <source>
        <strain evidence="3 4">ZF39</strain>
    </source>
</reference>
<dbReference type="Pfam" id="PF00561">
    <property type="entry name" value="Abhydrolase_1"/>
    <property type="match status" value="1"/>
</dbReference>
<dbReference type="InterPro" id="IPR009656">
    <property type="entry name" value="PHB_depo_C"/>
</dbReference>
<keyword evidence="4" id="KW-1185">Reference proteome</keyword>
<keyword evidence="3" id="KW-0378">Hydrolase</keyword>
<dbReference type="EMBL" id="CP154795">
    <property type="protein sequence ID" value="XAN07659.1"/>
    <property type="molecule type" value="Genomic_DNA"/>
</dbReference>
<evidence type="ECO:0000259" key="1">
    <source>
        <dbReference type="Pfam" id="PF00561"/>
    </source>
</evidence>
<dbReference type="PANTHER" id="PTHR36837">
    <property type="entry name" value="POLY(3-HYDROXYALKANOATE) POLYMERASE SUBUNIT PHAC"/>
    <property type="match status" value="1"/>
</dbReference>
<dbReference type="Gene3D" id="3.40.50.1820">
    <property type="entry name" value="alpha/beta hydrolase"/>
    <property type="match status" value="1"/>
</dbReference>
<feature type="domain" description="AB hydrolase-1" evidence="1">
    <location>
        <begin position="87"/>
        <end position="160"/>
    </location>
</feature>
<dbReference type="SUPFAM" id="SSF53474">
    <property type="entry name" value="alpha/beta-Hydrolases"/>
    <property type="match status" value="1"/>
</dbReference>
<dbReference type="InterPro" id="IPR000073">
    <property type="entry name" value="AB_hydrolase_1"/>
</dbReference>
<feature type="domain" description="PHB de-polymerase C-terminal" evidence="2">
    <location>
        <begin position="258"/>
        <end position="350"/>
    </location>
</feature>
<dbReference type="GO" id="GO:0016787">
    <property type="term" value="F:hydrolase activity"/>
    <property type="evidence" value="ECO:0007669"/>
    <property type="project" value="UniProtKB-KW"/>
</dbReference>
<dbReference type="Proteomes" id="UP001442841">
    <property type="component" value="Chromosome"/>
</dbReference>
<dbReference type="RefSeq" id="WP_425309113.1">
    <property type="nucleotide sequence ID" value="NZ_CP154795.1"/>
</dbReference>
<proteinExistence type="predicted"/>
<name>A0ABZ3FRE6_9ACTN</name>
<dbReference type="InterPro" id="IPR029058">
    <property type="entry name" value="AB_hydrolase_fold"/>
</dbReference>
<dbReference type="InterPro" id="IPR051321">
    <property type="entry name" value="PHA/PHB_synthase"/>
</dbReference>
<evidence type="ECO:0000313" key="4">
    <source>
        <dbReference type="Proteomes" id="UP001442841"/>
    </source>
</evidence>
<evidence type="ECO:0000313" key="3">
    <source>
        <dbReference type="EMBL" id="XAN07659.1"/>
    </source>
</evidence>
<accession>A0ABZ3FRE6</accession>
<protein>
    <submittedName>
        <fullName evidence="3">Alpha/beta fold hydrolase</fullName>
    </submittedName>
</protein>
<dbReference type="PANTHER" id="PTHR36837:SF2">
    <property type="entry name" value="POLY(3-HYDROXYALKANOATE) POLYMERASE SUBUNIT PHAC"/>
    <property type="match status" value="1"/>
</dbReference>
<sequence>MADGGGIKGVVKGAAKLSKQLLEFSNILLTTDDATIGATPKEVVWTFRKTTLYRYRSTNRRHPVPILLTFALINRPDIFDLRPGNSFVEFLLEQGFDVFLVDWGVPNDEESDLGLDIYALDHLPAAIREVRRRSGAEEVTLIGWCMGAALTGIYLALTPDAPVRNWVPLTMPLDTENGTYQTWMGSTNFDVDHLASNVDSLPGWAVNTGNKLLKPIPNFVGTNLRLWNQVGDGSINKVSHQAMSKWVSDNPPFPAKAFSDWVHWMFKENALVKGQMEMRGRKVDLGNIKQSTLVVTASMDHIAPREGTLPLMDIIGSDDVHHMDRVGGHIGLMAGSKAKREIWPDIVAWLEPRSQ</sequence>
<organism evidence="3 4">
    <name type="scientific">Ammonicoccus fulvus</name>
    <dbReference type="NCBI Taxonomy" id="3138240"/>
    <lineage>
        <taxon>Bacteria</taxon>
        <taxon>Bacillati</taxon>
        <taxon>Actinomycetota</taxon>
        <taxon>Actinomycetes</taxon>
        <taxon>Propionibacteriales</taxon>
        <taxon>Propionibacteriaceae</taxon>
        <taxon>Ammonicoccus</taxon>
    </lineage>
</organism>